<accession>A0AAU9FQ95</accession>
<keyword evidence="1" id="KW-0175">Coiled coil</keyword>
<evidence type="ECO:0000256" key="1">
    <source>
        <dbReference type="SAM" id="Coils"/>
    </source>
</evidence>
<feature type="coiled-coil region" evidence="1">
    <location>
        <begin position="18"/>
        <end position="52"/>
    </location>
</feature>
<evidence type="ECO:0000313" key="3">
    <source>
        <dbReference type="Proteomes" id="UP001500889"/>
    </source>
</evidence>
<evidence type="ECO:0000313" key="2">
    <source>
        <dbReference type="EMBL" id="BFF97809.1"/>
    </source>
</evidence>
<keyword evidence="3" id="KW-1185">Reference proteome</keyword>
<gene>
    <name evidence="2" type="ORF">DMAD_06141</name>
</gene>
<name>A0AAU9FQ95_DROMD</name>
<dbReference type="AlphaFoldDB" id="A0AAU9FQ95"/>
<protein>
    <submittedName>
        <fullName evidence="2">Uncharacterized protein</fullName>
    </submittedName>
</protein>
<dbReference type="EMBL" id="AP029265">
    <property type="protein sequence ID" value="BFF97809.1"/>
    <property type="molecule type" value="Genomic_DNA"/>
</dbReference>
<dbReference type="Proteomes" id="UP001500889">
    <property type="component" value="Chromosome J"/>
</dbReference>
<organism evidence="2 3">
    <name type="scientific">Drosophila madeirensis</name>
    <name type="common">Fruit fly</name>
    <dbReference type="NCBI Taxonomy" id="30013"/>
    <lineage>
        <taxon>Eukaryota</taxon>
        <taxon>Metazoa</taxon>
        <taxon>Ecdysozoa</taxon>
        <taxon>Arthropoda</taxon>
        <taxon>Hexapoda</taxon>
        <taxon>Insecta</taxon>
        <taxon>Pterygota</taxon>
        <taxon>Neoptera</taxon>
        <taxon>Endopterygota</taxon>
        <taxon>Diptera</taxon>
        <taxon>Brachycera</taxon>
        <taxon>Muscomorpha</taxon>
        <taxon>Ephydroidea</taxon>
        <taxon>Drosophilidae</taxon>
        <taxon>Drosophila</taxon>
        <taxon>Sophophora</taxon>
    </lineage>
</organism>
<reference evidence="2 3" key="1">
    <citation type="submission" date="2024-02" db="EMBL/GenBank/DDBJ databases">
        <title>A chromosome-level genome assembly of Drosophila madeirensis, a fruit fly species endemic to Madeira island.</title>
        <authorList>
            <person name="Tomihara K."/>
            <person name="Llopart A."/>
            <person name="Yamamoto D."/>
        </authorList>
    </citation>
    <scope>NUCLEOTIDE SEQUENCE [LARGE SCALE GENOMIC DNA]</scope>
    <source>
        <strain evidence="2 3">RF1</strain>
    </source>
</reference>
<sequence>MPVEDIFPILPQEVVDYLLEQKQEEQQLSDEKKKLKEGMLKLEDQIKLLDGRQDDELCTITSANVYQKSNVGNVRDVLVSRLSKSMDEYLKANRKLLKLHRQMRKDKEIVYNKWGNRSRVQQV</sequence>
<proteinExistence type="predicted"/>